<dbReference type="InterPro" id="IPR013210">
    <property type="entry name" value="LRR_N_plant-typ"/>
</dbReference>
<evidence type="ECO:0000256" key="8">
    <source>
        <dbReference type="ARBA" id="ARBA00022741"/>
    </source>
</evidence>
<evidence type="ECO:0000256" key="12">
    <source>
        <dbReference type="ARBA" id="ARBA00023170"/>
    </source>
</evidence>
<dbReference type="InParanoid" id="A0A2K2A4H7"/>
<dbReference type="InterPro" id="IPR000719">
    <property type="entry name" value="Prot_kinase_dom"/>
</dbReference>
<dbReference type="InterPro" id="IPR008271">
    <property type="entry name" value="Ser/Thr_kinase_AS"/>
</dbReference>
<dbReference type="SUPFAM" id="SSF56112">
    <property type="entry name" value="Protein kinase-like (PK-like)"/>
    <property type="match status" value="1"/>
</dbReference>
<evidence type="ECO:0000259" key="14">
    <source>
        <dbReference type="PROSITE" id="PS50011"/>
    </source>
</evidence>
<gene>
    <name evidence="15" type="ORF">POPTR_006G195532v4</name>
</gene>
<dbReference type="Gene3D" id="3.80.10.10">
    <property type="entry name" value="Ribonuclease Inhibitor"/>
    <property type="match status" value="4"/>
</dbReference>
<dbReference type="Pfam" id="PF00560">
    <property type="entry name" value="LRR_1"/>
    <property type="match status" value="5"/>
</dbReference>
<dbReference type="GO" id="GO:0016020">
    <property type="term" value="C:membrane"/>
    <property type="evidence" value="ECO:0007669"/>
    <property type="project" value="UniProtKB-SubCell"/>
</dbReference>
<sequence length="89" mass="10150">MMAKISFTLFFILVLIFSVTTMAPTVNATVVPGKETEQRRCEEILYKKGCTLLDCGKKCYEKYMNKGGNGKCISNAEMTRYACYCFWNC</sequence>
<dbReference type="GO" id="GO:0005524">
    <property type="term" value="F:ATP binding"/>
    <property type="evidence" value="ECO:0007669"/>
    <property type="project" value="UniProtKB-KW"/>
</dbReference>
<reference evidence="15 16" key="1">
    <citation type="journal article" date="2006" name="Science">
        <title>The genome of black cottonwood, Populus trichocarpa (Torr. &amp; Gray).</title>
        <authorList>
            <person name="Tuskan G.A."/>
            <person name="Difazio S."/>
            <person name="Jansson S."/>
            <person name="Bohlmann J."/>
            <person name="Grigoriev I."/>
            <person name="Hellsten U."/>
            <person name="Putnam N."/>
            <person name="Ralph S."/>
            <person name="Rombauts S."/>
            <person name="Salamov A."/>
            <person name="Schein J."/>
            <person name="Sterck L."/>
            <person name="Aerts A."/>
            <person name="Bhalerao R.R."/>
            <person name="Bhalerao R.P."/>
            <person name="Blaudez D."/>
            <person name="Boerjan W."/>
            <person name="Brun A."/>
            <person name="Brunner A."/>
            <person name="Busov V."/>
            <person name="Campbell M."/>
            <person name="Carlson J."/>
            <person name="Chalot M."/>
            <person name="Chapman J."/>
            <person name="Chen G.L."/>
            <person name="Cooper D."/>
            <person name="Coutinho P.M."/>
            <person name="Couturier J."/>
            <person name="Covert S."/>
            <person name="Cronk Q."/>
            <person name="Cunningham R."/>
            <person name="Davis J."/>
            <person name="Degroeve S."/>
            <person name="Dejardin A."/>
            <person name="Depamphilis C."/>
            <person name="Detter J."/>
            <person name="Dirks B."/>
            <person name="Dubchak I."/>
            <person name="Duplessis S."/>
            <person name="Ehlting J."/>
            <person name="Ellis B."/>
            <person name="Gendler K."/>
            <person name="Goodstein D."/>
            <person name="Gribskov M."/>
            <person name="Grimwood J."/>
            <person name="Groover A."/>
            <person name="Gunter L."/>
            <person name="Hamberger B."/>
            <person name="Heinze B."/>
            <person name="Helariutta Y."/>
            <person name="Henrissat B."/>
            <person name="Holligan D."/>
            <person name="Holt R."/>
            <person name="Huang W."/>
            <person name="Islam-Faridi N."/>
            <person name="Jones S."/>
            <person name="Jones-Rhoades M."/>
            <person name="Jorgensen R."/>
            <person name="Joshi C."/>
            <person name="Kangasjarvi J."/>
            <person name="Karlsson J."/>
            <person name="Kelleher C."/>
            <person name="Kirkpatrick R."/>
            <person name="Kirst M."/>
            <person name="Kohler A."/>
            <person name="Kalluri U."/>
            <person name="Larimer F."/>
            <person name="Leebens-Mack J."/>
            <person name="Leple J.C."/>
            <person name="Locascio P."/>
            <person name="Lou Y."/>
            <person name="Lucas S."/>
            <person name="Martin F."/>
            <person name="Montanini B."/>
            <person name="Napoli C."/>
            <person name="Nelson D.R."/>
            <person name="Nelson C."/>
            <person name="Nieminen K."/>
            <person name="Nilsson O."/>
            <person name="Pereda V."/>
            <person name="Peter G."/>
            <person name="Philippe R."/>
            <person name="Pilate G."/>
            <person name="Poliakov A."/>
            <person name="Razumovskaya J."/>
            <person name="Richardson P."/>
            <person name="Rinaldi C."/>
            <person name="Ritland K."/>
            <person name="Rouze P."/>
            <person name="Ryaboy D."/>
            <person name="Schmutz J."/>
            <person name="Schrader J."/>
            <person name="Segerman B."/>
            <person name="Shin H."/>
            <person name="Siddiqui A."/>
            <person name="Sterky F."/>
            <person name="Terry A."/>
            <person name="Tsai C.J."/>
            <person name="Uberbacher E."/>
            <person name="Unneberg P."/>
            <person name="Vahala J."/>
            <person name="Wall K."/>
            <person name="Wessler S."/>
            <person name="Yang G."/>
            <person name="Yin T."/>
            <person name="Douglas C."/>
            <person name="Marra M."/>
            <person name="Sandberg G."/>
            <person name="Van de Peer Y."/>
            <person name="Rokhsar D."/>
        </authorList>
    </citation>
    <scope>NUCLEOTIDE SEQUENCE [LARGE SCALE GENOMIC DNA]</scope>
    <source>
        <strain evidence="16">cv. Nisqually</strain>
    </source>
</reference>
<dbReference type="EMBL" id="CM009295">
    <property type="protein sequence ID" value="PNT32428.2"/>
    <property type="molecule type" value="Genomic_DNA"/>
</dbReference>
<evidence type="ECO:0000256" key="7">
    <source>
        <dbReference type="ARBA" id="ARBA00022737"/>
    </source>
</evidence>
<dbReference type="FunFam" id="3.80.10.10:FF:001642">
    <property type="entry name" value="Leucine-rich repeat receptor-like protein kinase TDR"/>
    <property type="match status" value="1"/>
</dbReference>
<organism evidence="15 16">
    <name type="scientific">Populus trichocarpa</name>
    <name type="common">Western balsam poplar</name>
    <name type="synonym">Populus balsamifera subsp. trichocarpa</name>
    <dbReference type="NCBI Taxonomy" id="3694"/>
    <lineage>
        <taxon>Eukaryota</taxon>
        <taxon>Viridiplantae</taxon>
        <taxon>Streptophyta</taxon>
        <taxon>Embryophyta</taxon>
        <taxon>Tracheophyta</taxon>
        <taxon>Spermatophyta</taxon>
        <taxon>Magnoliopsida</taxon>
        <taxon>eudicotyledons</taxon>
        <taxon>Gunneridae</taxon>
        <taxon>Pentapetalae</taxon>
        <taxon>rosids</taxon>
        <taxon>fabids</taxon>
        <taxon>Malpighiales</taxon>
        <taxon>Salicaceae</taxon>
        <taxon>Saliceae</taxon>
        <taxon>Populus</taxon>
    </lineage>
</organism>
<dbReference type="STRING" id="3694.A0A2K2A4H7"/>
<dbReference type="InterPro" id="IPR003591">
    <property type="entry name" value="Leu-rich_rpt_typical-subtyp"/>
</dbReference>
<proteinExistence type="inferred from homology"/>
<keyword evidence="13" id="KW-0325">Glycoprotein</keyword>
<keyword evidence="8" id="KW-0547">Nucleotide-binding</keyword>
<keyword evidence="16" id="KW-1185">Reference proteome</keyword>
<evidence type="ECO:0000313" key="15">
    <source>
        <dbReference type="EMBL" id="PNT32428.2"/>
    </source>
</evidence>
<dbReference type="InterPro" id="IPR001245">
    <property type="entry name" value="Ser-Thr/Tyr_kinase_cat_dom"/>
</dbReference>
<keyword evidence="6" id="KW-0732">Signal</keyword>
<keyword evidence="10" id="KW-1133">Transmembrane helix</keyword>
<evidence type="ECO:0000256" key="3">
    <source>
        <dbReference type="ARBA" id="ARBA00009592"/>
    </source>
</evidence>
<dbReference type="SUPFAM" id="SSF52058">
    <property type="entry name" value="L domain-like"/>
    <property type="match status" value="2"/>
</dbReference>
<evidence type="ECO:0000256" key="13">
    <source>
        <dbReference type="ARBA" id="ARBA00023180"/>
    </source>
</evidence>
<dbReference type="PANTHER" id="PTHR48053:SF71">
    <property type="entry name" value="LEUCINE RICH REPEAT FAMILY PROTEIN, EXPRESSED"/>
    <property type="match status" value="1"/>
</dbReference>
<dbReference type="FunFam" id="3.80.10.10:FF:000896">
    <property type="entry name" value="Leucine-rich repeat receptor-like protein kinase"/>
    <property type="match status" value="1"/>
</dbReference>
<evidence type="ECO:0000256" key="10">
    <source>
        <dbReference type="ARBA" id="ARBA00022989"/>
    </source>
</evidence>
<dbReference type="FunFam" id="3.30.200.20:FF:001006">
    <property type="entry name" value="Leucine-rich repeat receptor-like protein kinase TDR"/>
    <property type="match status" value="1"/>
</dbReference>
<evidence type="ECO:0000256" key="9">
    <source>
        <dbReference type="ARBA" id="ARBA00022840"/>
    </source>
</evidence>
<evidence type="ECO:0000256" key="4">
    <source>
        <dbReference type="ARBA" id="ARBA00022614"/>
    </source>
</evidence>
<keyword evidence="4" id="KW-0433">Leucine-rich repeat</keyword>
<dbReference type="AlphaFoldDB" id="A0A2K2A4H7"/>
<evidence type="ECO:0000256" key="2">
    <source>
        <dbReference type="ARBA" id="ARBA00008684"/>
    </source>
</evidence>
<dbReference type="InterPro" id="IPR032675">
    <property type="entry name" value="LRR_dom_sf"/>
</dbReference>
<comment type="subcellular location">
    <subcellularLocation>
        <location evidence="1">Membrane</location>
        <topology evidence="1">Single-pass type I membrane protein</topology>
    </subcellularLocation>
</comment>
<keyword evidence="11" id="KW-0472">Membrane</keyword>
<accession>A0A2K2A4H7</accession>
<dbReference type="FunFam" id="3.80.10.10:FF:000221">
    <property type="entry name" value="Leucine-rich repeat receptor-like protein kinase PXL1"/>
    <property type="match status" value="1"/>
</dbReference>
<dbReference type="PROSITE" id="PS00108">
    <property type="entry name" value="PROTEIN_KINASE_ST"/>
    <property type="match status" value="1"/>
</dbReference>
<evidence type="ECO:0000256" key="6">
    <source>
        <dbReference type="ARBA" id="ARBA00022729"/>
    </source>
</evidence>
<evidence type="ECO:0000256" key="1">
    <source>
        <dbReference type="ARBA" id="ARBA00004479"/>
    </source>
</evidence>
<keyword evidence="9" id="KW-0067">ATP-binding</keyword>
<protein>
    <recommendedName>
        <fullName evidence="14">Protein kinase domain-containing protein</fullName>
    </recommendedName>
</protein>
<keyword evidence="12" id="KW-0675">Receptor</keyword>
<dbReference type="SMART" id="SM00369">
    <property type="entry name" value="LRR_TYP"/>
    <property type="match status" value="5"/>
</dbReference>
<dbReference type="InterPro" id="IPR051716">
    <property type="entry name" value="Plant_RL_S/T_kinase"/>
</dbReference>
<name>A0A2K2A4H7_POPTR</name>
<evidence type="ECO:0000256" key="5">
    <source>
        <dbReference type="ARBA" id="ARBA00022692"/>
    </source>
</evidence>
<comment type="similarity">
    <text evidence="2">Belongs to the protein kinase superfamily. Ser/Thr protein kinase family.</text>
</comment>
<comment type="caution">
    <text evidence="15">The sequence shown here is derived from an EMBL/GenBank/DDBJ whole genome shotgun (WGS) entry which is preliminary data.</text>
</comment>
<evidence type="ECO:0000256" key="11">
    <source>
        <dbReference type="ARBA" id="ARBA00023136"/>
    </source>
</evidence>
<dbReference type="GO" id="GO:0004672">
    <property type="term" value="F:protein kinase activity"/>
    <property type="evidence" value="ECO:0000318"/>
    <property type="project" value="GO_Central"/>
</dbReference>
<dbReference type="FunFam" id="1.10.510.10:FF:001306">
    <property type="entry name" value="Leucine-rich repeat receptor-like protein kinase TDR"/>
    <property type="match status" value="1"/>
</dbReference>
<dbReference type="FunCoup" id="A0A2K2A4H7">
    <property type="interactions" value="1089"/>
</dbReference>
<keyword evidence="7" id="KW-0677">Repeat</keyword>
<dbReference type="FunFam" id="3.80.10.10:FF:000275">
    <property type="entry name" value="Leucine-rich repeat receptor-like protein kinase"/>
    <property type="match status" value="1"/>
</dbReference>
<dbReference type="InterPro" id="IPR001611">
    <property type="entry name" value="Leu-rich_rpt"/>
</dbReference>
<dbReference type="PROSITE" id="PS50011">
    <property type="entry name" value="PROTEIN_KINASE_DOM"/>
    <property type="match status" value="1"/>
</dbReference>
<evidence type="ECO:0000313" key="16">
    <source>
        <dbReference type="Proteomes" id="UP000006729"/>
    </source>
</evidence>
<dbReference type="Gene3D" id="1.10.510.10">
    <property type="entry name" value="Transferase(Phosphotransferase) domain 1"/>
    <property type="match status" value="1"/>
</dbReference>
<dbReference type="SMART" id="SM00220">
    <property type="entry name" value="S_TKc"/>
    <property type="match status" value="1"/>
</dbReference>
<dbReference type="Gene3D" id="3.30.200.20">
    <property type="entry name" value="Phosphorylase Kinase, domain 1"/>
    <property type="match status" value="1"/>
</dbReference>
<comment type="similarity">
    <text evidence="3">Belongs to the RLP family.</text>
</comment>
<dbReference type="Proteomes" id="UP000006729">
    <property type="component" value="Chromosome 6"/>
</dbReference>
<dbReference type="Pfam" id="PF08263">
    <property type="entry name" value="LRRNT_2"/>
    <property type="match status" value="1"/>
</dbReference>
<dbReference type="Pfam" id="PF13855">
    <property type="entry name" value="LRR_8"/>
    <property type="match status" value="1"/>
</dbReference>
<dbReference type="InterPro" id="IPR011009">
    <property type="entry name" value="Kinase-like_dom_sf"/>
</dbReference>
<dbReference type="PANTHER" id="PTHR48053">
    <property type="entry name" value="LEUCINE RICH REPEAT FAMILY PROTEIN, EXPRESSED"/>
    <property type="match status" value="1"/>
</dbReference>
<dbReference type="Pfam" id="PF07714">
    <property type="entry name" value="PK_Tyr_Ser-Thr"/>
    <property type="match status" value="1"/>
</dbReference>
<keyword evidence="5" id="KW-0812">Transmembrane</keyword>